<protein>
    <recommendedName>
        <fullName evidence="1">3-keto-alpha-glucoside-1,2-lyase/3-keto-2-hydroxy-glucal hydratase domain-containing protein</fullName>
    </recommendedName>
</protein>
<reference evidence="2" key="1">
    <citation type="submission" date="2018-05" db="EMBL/GenBank/DDBJ databases">
        <authorList>
            <person name="Lanie J.A."/>
            <person name="Ng W.-L."/>
            <person name="Kazmierczak K.M."/>
            <person name="Andrzejewski T.M."/>
            <person name="Davidsen T.M."/>
            <person name="Wayne K.J."/>
            <person name="Tettelin H."/>
            <person name="Glass J.I."/>
            <person name="Rusch D."/>
            <person name="Podicherti R."/>
            <person name="Tsui H.-C.T."/>
            <person name="Winkler M.E."/>
        </authorList>
    </citation>
    <scope>NUCLEOTIDE SEQUENCE</scope>
</reference>
<dbReference type="Pfam" id="PF06439">
    <property type="entry name" value="3keto-disac_hyd"/>
    <property type="match status" value="1"/>
</dbReference>
<sequence>MKRLFCLLAPALMLMAASTNGYAQDNVLSDAEKEAGWNLLFDGRTLLGWNPRGGGAEWGVEDGTITAVAGRGPSYIGTTQGFVDFHIKVDFWTDEGHNSGIFVRGPANPGARVSQSTFYEINIADTHRSGFTTGSIVDKKVFEPAPKTAGKWNTMDITANGRDISVTLNGEKGLEIQDSTHYSGVVVLQVFGQGRVRFKNIKILEID</sequence>
<organism evidence="2">
    <name type="scientific">marine metagenome</name>
    <dbReference type="NCBI Taxonomy" id="408172"/>
    <lineage>
        <taxon>unclassified sequences</taxon>
        <taxon>metagenomes</taxon>
        <taxon>ecological metagenomes</taxon>
    </lineage>
</organism>
<feature type="domain" description="3-keto-alpha-glucoside-1,2-lyase/3-keto-2-hydroxy-glucal hydratase" evidence="1">
    <location>
        <begin position="36"/>
        <end position="203"/>
    </location>
</feature>
<dbReference type="Gene3D" id="2.60.120.560">
    <property type="entry name" value="Exo-inulinase, domain 1"/>
    <property type="match status" value="1"/>
</dbReference>
<name>A0A382AZJ1_9ZZZZ</name>
<dbReference type="AlphaFoldDB" id="A0A382AZJ1"/>
<accession>A0A382AZJ1</accession>
<dbReference type="GO" id="GO:0016787">
    <property type="term" value="F:hydrolase activity"/>
    <property type="evidence" value="ECO:0007669"/>
    <property type="project" value="InterPro"/>
</dbReference>
<dbReference type="InterPro" id="IPR010496">
    <property type="entry name" value="AL/BT2_dom"/>
</dbReference>
<proteinExistence type="predicted"/>
<evidence type="ECO:0000259" key="1">
    <source>
        <dbReference type="Pfam" id="PF06439"/>
    </source>
</evidence>
<gene>
    <name evidence="2" type="ORF">METZ01_LOCUS159834</name>
</gene>
<dbReference type="EMBL" id="UINC01027551">
    <property type="protein sequence ID" value="SVB06980.1"/>
    <property type="molecule type" value="Genomic_DNA"/>
</dbReference>
<evidence type="ECO:0000313" key="2">
    <source>
        <dbReference type="EMBL" id="SVB06980.1"/>
    </source>
</evidence>